<name>A0A8J6IZ17_9FIRM</name>
<dbReference type="EMBL" id="JACOPO010000012">
    <property type="protein sequence ID" value="MBC5723700.1"/>
    <property type="molecule type" value="Genomic_DNA"/>
</dbReference>
<evidence type="ECO:0000313" key="1">
    <source>
        <dbReference type="EMBL" id="MBC5723700.1"/>
    </source>
</evidence>
<dbReference type="AlphaFoldDB" id="A0A8J6IZ17"/>
<dbReference type="RefSeq" id="WP_147573407.1">
    <property type="nucleotide sequence ID" value="NZ_JACOPO010000012.1"/>
</dbReference>
<sequence length="136" mass="15227">MIRVIMGKKGSGKTKQMIEMINAAAQTEHGNVICIEKGNKLTLDIHYHIRLVEASDYDIGSYTALKGFISGMYASNYDITHIFIDSLTKIAGGECDNETENFLDWLNKFGEQHNIKFTITISDDADLAPDGVKKYF</sequence>
<protein>
    <submittedName>
        <fullName evidence="1">Uncharacterized protein</fullName>
    </submittedName>
</protein>
<comment type="caution">
    <text evidence="1">The sequence shown here is derived from an EMBL/GenBank/DDBJ whole genome shotgun (WGS) entry which is preliminary data.</text>
</comment>
<dbReference type="InterPro" id="IPR027417">
    <property type="entry name" value="P-loop_NTPase"/>
</dbReference>
<organism evidence="1 2">
    <name type="scientific">Flintibacter hominis</name>
    <dbReference type="NCBI Taxonomy" id="2763048"/>
    <lineage>
        <taxon>Bacteria</taxon>
        <taxon>Bacillati</taxon>
        <taxon>Bacillota</taxon>
        <taxon>Clostridia</taxon>
        <taxon>Eubacteriales</taxon>
        <taxon>Flintibacter</taxon>
    </lineage>
</organism>
<dbReference type="Proteomes" id="UP000628736">
    <property type="component" value="Unassembled WGS sequence"/>
</dbReference>
<reference evidence="1" key="1">
    <citation type="submission" date="2020-08" db="EMBL/GenBank/DDBJ databases">
        <title>Genome public.</title>
        <authorList>
            <person name="Liu C."/>
            <person name="Sun Q."/>
        </authorList>
    </citation>
    <scope>NUCLEOTIDE SEQUENCE</scope>
    <source>
        <strain evidence="1">NSJ-23</strain>
    </source>
</reference>
<proteinExistence type="predicted"/>
<dbReference type="SUPFAM" id="SSF52540">
    <property type="entry name" value="P-loop containing nucleoside triphosphate hydrolases"/>
    <property type="match status" value="1"/>
</dbReference>
<accession>A0A8J6IZ17</accession>
<gene>
    <name evidence="1" type="ORF">H8S11_12880</name>
</gene>
<keyword evidence="2" id="KW-1185">Reference proteome</keyword>
<evidence type="ECO:0000313" key="2">
    <source>
        <dbReference type="Proteomes" id="UP000628736"/>
    </source>
</evidence>